<dbReference type="Proteomes" id="UP000654075">
    <property type="component" value="Unassembled WGS sequence"/>
</dbReference>
<dbReference type="EMBL" id="CAJNNV010001671">
    <property type="protein sequence ID" value="CAE8585550.1"/>
    <property type="molecule type" value="Genomic_DNA"/>
</dbReference>
<comment type="caution">
    <text evidence="1">The sequence shown here is derived from an EMBL/GenBank/DDBJ whole genome shotgun (WGS) entry which is preliminary data.</text>
</comment>
<gene>
    <name evidence="1" type="ORF">PGLA1383_LOCUS4456</name>
</gene>
<name>A0A813DH56_POLGL</name>
<reference evidence="1" key="1">
    <citation type="submission" date="2021-02" db="EMBL/GenBank/DDBJ databases">
        <authorList>
            <person name="Dougan E. K."/>
            <person name="Rhodes N."/>
            <person name="Thang M."/>
            <person name="Chan C."/>
        </authorList>
    </citation>
    <scope>NUCLEOTIDE SEQUENCE</scope>
</reference>
<feature type="non-terminal residue" evidence="1">
    <location>
        <position position="1"/>
    </location>
</feature>
<accession>A0A813DH56</accession>
<dbReference type="AlphaFoldDB" id="A0A813DH56"/>
<organism evidence="1 2">
    <name type="scientific">Polarella glacialis</name>
    <name type="common">Dinoflagellate</name>
    <dbReference type="NCBI Taxonomy" id="89957"/>
    <lineage>
        <taxon>Eukaryota</taxon>
        <taxon>Sar</taxon>
        <taxon>Alveolata</taxon>
        <taxon>Dinophyceae</taxon>
        <taxon>Suessiales</taxon>
        <taxon>Suessiaceae</taxon>
        <taxon>Polarella</taxon>
    </lineage>
</organism>
<proteinExistence type="predicted"/>
<evidence type="ECO:0000313" key="1">
    <source>
        <dbReference type="EMBL" id="CAE8585550.1"/>
    </source>
</evidence>
<protein>
    <submittedName>
        <fullName evidence="1">Uncharacterized protein</fullName>
    </submittedName>
</protein>
<sequence>MTMGDECRWSTLAECEARDAKLVDLPLNEQVSRGKELLSMLGGFGIGESKESSGSLFPAAEPFRNMTRTTTASTLEPHPLELSPSTRSAASSSNARFLVDAMIPTLPAEMPPPPPLGMRVAHPAAAVSSYPDEWMLAQGHFSSPSAPPVAAILPQAAASLGWGSAPPMVNGGGVAPWVPLSTNPGAA</sequence>
<evidence type="ECO:0000313" key="2">
    <source>
        <dbReference type="Proteomes" id="UP000654075"/>
    </source>
</evidence>
<keyword evidence="2" id="KW-1185">Reference proteome</keyword>